<evidence type="ECO:0000256" key="8">
    <source>
        <dbReference type="ARBA" id="ARBA00022844"/>
    </source>
</evidence>
<evidence type="ECO:0000256" key="10">
    <source>
        <dbReference type="SAM" id="MobiDB-lite"/>
    </source>
</evidence>
<dbReference type="EMBL" id="EF532325">
    <property type="protein sequence ID" value="ABQ01713.1"/>
    <property type="molecule type" value="Genomic_RNA"/>
</dbReference>
<evidence type="ECO:0000256" key="6">
    <source>
        <dbReference type="ARBA" id="ARBA00022561"/>
    </source>
</evidence>
<comment type="function">
    <text evidence="1">Minor outer capsid protein.</text>
</comment>
<proteinExistence type="inferred from homology"/>
<evidence type="ECO:0000256" key="5">
    <source>
        <dbReference type="ARBA" id="ARBA00019123"/>
    </source>
</evidence>
<sequence length="320" mass="36067">MAGKLQDGVAIAKIKETINLFCEYSFGDLVNNRREIVGRVHDARKNAALAWPDLIMNCFLHSASHYGVVKFLLDIALSTRFGDFTLLGVSSQNYPFYDLHVVMTKAFCNLDFAKDEYLMINDSFSSMMSAFLDEEGVHSAMSMELGIHDIEDRFVLRTKRLFYIIHEYHMSLDEIEPWLEKLPDASGGTLLNQKSKEQMRVIFSNAKVRIANSINLYVTNNTNSYNEYVREVAEYVADLWNIQATTNTQGHENELAAEDFGVLASSSQMNGTKSELGDPVIKSDGNEVKLEPAMFTRNDDEEELAGSEFTSLLSDDGRMG</sequence>
<evidence type="ECO:0000256" key="9">
    <source>
        <dbReference type="ARBA" id="ARBA00023200"/>
    </source>
</evidence>
<evidence type="ECO:0000313" key="11">
    <source>
        <dbReference type="EMBL" id="ABQ01713.1"/>
    </source>
</evidence>
<organism evidence="11">
    <name type="scientific">Rice gall dwarf virus</name>
    <name type="common">RGDV</name>
    <dbReference type="NCBI Taxonomy" id="10986"/>
    <lineage>
        <taxon>Viruses</taxon>
        <taxon>Riboviria</taxon>
        <taxon>Orthornavirae</taxon>
        <taxon>Duplornaviricota</taxon>
        <taxon>Resentoviricetes</taxon>
        <taxon>Reovirales</taxon>
        <taxon>Sedoreoviridae</taxon>
        <taxon>Phytoreovirus</taxon>
        <taxon>Phytoreovirus betaoryzae</taxon>
    </lineage>
</organism>
<accession>A5HIX8</accession>
<dbReference type="GO" id="GO:0039624">
    <property type="term" value="C:viral outer capsid"/>
    <property type="evidence" value="ECO:0007669"/>
    <property type="project" value="UniProtKB-KW"/>
</dbReference>
<reference evidence="11" key="1">
    <citation type="submission" date="2007-03" db="EMBL/GenBank/DDBJ databases">
        <authorList>
            <person name="Zhao Q."/>
            <person name="Li H.P."/>
        </authorList>
    </citation>
    <scope>NUCLEOTIDE SEQUENCE</scope>
    <source>
        <strain evidence="11">Guangdong</strain>
    </source>
</reference>
<feature type="region of interest" description="Disordered" evidence="10">
    <location>
        <begin position="297"/>
        <end position="320"/>
    </location>
</feature>
<keyword evidence="8" id="KW-0946">Virion</keyword>
<dbReference type="GO" id="GO:0030430">
    <property type="term" value="C:host cell cytoplasm"/>
    <property type="evidence" value="ECO:0007669"/>
    <property type="project" value="UniProtKB-SubCell"/>
</dbReference>
<keyword evidence="6" id="KW-0167">Capsid protein</keyword>
<organismHost>
    <name type="scientific">Oryza sativa</name>
    <name type="common">Rice</name>
    <dbReference type="NCBI Taxonomy" id="4530"/>
</organismHost>
<evidence type="ECO:0000256" key="2">
    <source>
        <dbReference type="ARBA" id="ARBA00004192"/>
    </source>
</evidence>
<dbReference type="Pfam" id="PF05878">
    <property type="entry name" value="Phyto_Pns9_10"/>
    <property type="match status" value="1"/>
</dbReference>
<keyword evidence="9" id="KW-1035">Host cytoplasm</keyword>
<evidence type="ECO:0000256" key="1">
    <source>
        <dbReference type="ARBA" id="ARBA00002423"/>
    </source>
</evidence>
<name>A5HIX8_RGDV</name>
<evidence type="ECO:0000256" key="4">
    <source>
        <dbReference type="ARBA" id="ARBA00010887"/>
    </source>
</evidence>
<organismHost>
    <name type="scientific">Nephotettix cincticeps</name>
    <name type="common">Green rice leafhopper</name>
    <name type="synonym">Selenocephalus cincticeps</name>
    <dbReference type="NCBI Taxonomy" id="94400"/>
</organismHost>
<dbReference type="InterPro" id="IPR008776">
    <property type="entry name" value="Phyto_Pns9_10"/>
</dbReference>
<comment type="similarity">
    <text evidence="4">Belongs to the phytoreovirus minor outer capsid protein P9 family.</text>
</comment>
<keyword evidence="7" id="KW-1152">Outer capsid protein</keyword>
<evidence type="ECO:0000256" key="3">
    <source>
        <dbReference type="ARBA" id="ARBA00004328"/>
    </source>
</evidence>
<protein>
    <recommendedName>
        <fullName evidence="5">Minor outer capsid protein P9</fullName>
    </recommendedName>
</protein>
<comment type="subcellular location">
    <subcellularLocation>
        <location evidence="2">Host cytoplasm</location>
    </subcellularLocation>
    <subcellularLocation>
        <location evidence="3">Virion</location>
    </subcellularLocation>
</comment>
<evidence type="ECO:0000256" key="7">
    <source>
        <dbReference type="ARBA" id="ARBA00022770"/>
    </source>
</evidence>